<evidence type="ECO:0000256" key="5">
    <source>
        <dbReference type="SAM" id="MobiDB-lite"/>
    </source>
</evidence>
<dbReference type="GO" id="GO:0004575">
    <property type="term" value="F:sucrose alpha-glucosidase activity"/>
    <property type="evidence" value="ECO:0007669"/>
    <property type="project" value="TreeGrafter"/>
</dbReference>
<gene>
    <name evidence="9" type="ORF">BPSY_0706</name>
</gene>
<keyword evidence="3 4" id="KW-0326">Glycosidase</keyword>
<evidence type="ECO:0000313" key="9">
    <source>
        <dbReference type="EMBL" id="KFI82915.1"/>
    </source>
</evidence>
<dbReference type="Gene3D" id="2.60.120.560">
    <property type="entry name" value="Exo-inulinase, domain 1"/>
    <property type="match status" value="1"/>
</dbReference>
<accession>A0A087CI15</accession>
<dbReference type="InterPro" id="IPR023296">
    <property type="entry name" value="Glyco_hydro_beta-prop_sf"/>
</dbReference>
<proteinExistence type="inferred from homology"/>
<dbReference type="GO" id="GO:0005987">
    <property type="term" value="P:sucrose catabolic process"/>
    <property type="evidence" value="ECO:0007669"/>
    <property type="project" value="TreeGrafter"/>
</dbReference>
<dbReference type="SUPFAM" id="SSF49899">
    <property type="entry name" value="Concanavalin A-like lectins/glucanases"/>
    <property type="match status" value="1"/>
</dbReference>
<keyword evidence="6" id="KW-0472">Membrane</keyword>
<feature type="domain" description="Glycosyl hydrolase family 32 N-terminal" evidence="7">
    <location>
        <begin position="96"/>
        <end position="401"/>
    </location>
</feature>
<dbReference type="AlphaFoldDB" id="A0A087CI15"/>
<dbReference type="GO" id="GO:0005737">
    <property type="term" value="C:cytoplasm"/>
    <property type="evidence" value="ECO:0007669"/>
    <property type="project" value="TreeGrafter"/>
</dbReference>
<keyword evidence="6" id="KW-0812">Transmembrane</keyword>
<evidence type="ECO:0000313" key="10">
    <source>
        <dbReference type="Proteomes" id="UP000029050"/>
    </source>
</evidence>
<evidence type="ECO:0000259" key="7">
    <source>
        <dbReference type="Pfam" id="PF00251"/>
    </source>
</evidence>
<organism evidence="9 10">
    <name type="scientific">Bifidobacterium psychraerophilum</name>
    <dbReference type="NCBI Taxonomy" id="218140"/>
    <lineage>
        <taxon>Bacteria</taxon>
        <taxon>Bacillati</taxon>
        <taxon>Actinomycetota</taxon>
        <taxon>Actinomycetes</taxon>
        <taxon>Bifidobacteriales</taxon>
        <taxon>Bifidobacteriaceae</taxon>
        <taxon>Bifidobacterium</taxon>
    </lineage>
</organism>
<dbReference type="STRING" id="218140.BPSY_0706"/>
<dbReference type="GO" id="GO:0033912">
    <property type="term" value="F:2,6-beta-fructan 6-levanbiohydrolase activity"/>
    <property type="evidence" value="ECO:0007669"/>
    <property type="project" value="UniProtKB-EC"/>
</dbReference>
<dbReference type="InterPro" id="IPR013189">
    <property type="entry name" value="Glyco_hydro_32_C"/>
</dbReference>
<evidence type="ECO:0000259" key="8">
    <source>
        <dbReference type="Pfam" id="PF08244"/>
    </source>
</evidence>
<dbReference type="CDD" id="cd18622">
    <property type="entry name" value="GH32_Inu-like"/>
    <property type="match status" value="1"/>
</dbReference>
<evidence type="ECO:0000256" key="6">
    <source>
        <dbReference type="SAM" id="Phobius"/>
    </source>
</evidence>
<dbReference type="PANTHER" id="PTHR42800:SF1">
    <property type="entry name" value="EXOINULINASE INUD (AFU_ORTHOLOGUE AFUA_5G00480)"/>
    <property type="match status" value="1"/>
</dbReference>
<sequence>MNTMPSNTDTGRKPLDTNLPAGAAIAAPATMAGTARALAIRRIIASVLCLMTALGMGIASAPRAVASESNGGGEATMTQNTVASGLTSSQFDQFYHYNTPQGFLNDIQSIWKGDDGYYHFMYIQNPMYKHDGDGTVWYHVKTKDFVHYTDVGVSIPKFNGVWFSMATGTIIDNRQGFFADLPEDALVAYFTSYIEGVQKQFVAYSTDGGMSFEPYRDSAIMSAPNDHTDFRDPYMLYDSESRTMMMYLAEGDKIGTYASKDGITFAYVGATILNAGALNGKDLGSIECPNIKTLKDPITGEEKTLLFFGANGYQYGSTTGTYYMVGHLDADHVFVGEQQPKRVDDGSDYYGANFIQDSETQITSLAWMGNWGYSAKDISDDNGITYKLGSISLARRLTLSGVSGDYTLASTFVEPTALFDTALTGNASSAAGSQELLNITRPSWQKAELTFTNTDEDTSVDGHITVNLVQADSSATIVYDADTATYTVTRSTSRLTDGDGVYEYTKVIAASAGNASPRSLTMQILQDQSSVEFTVQGSGRTYTMLRLSTDKQSTIQVSTDGHNALAYTLNTINGADAQPSPTPDPGTSPTQTGSAGNIAGQGDGTGSSASDTTPSSGTSDAKQATVRAAGQKTHSTPAGRLSDTGSGIVWPLAIGSLLMAAGIMILCAARQLSRSGVRALHGIPHAKPQLQGHPHLRPSER</sequence>
<comment type="similarity">
    <text evidence="1 4">Belongs to the glycosyl hydrolase 32 family.</text>
</comment>
<dbReference type="InterPro" id="IPR001362">
    <property type="entry name" value="Glyco_hydro_32"/>
</dbReference>
<keyword evidence="2 4" id="KW-0378">Hydrolase</keyword>
<dbReference type="SMART" id="SM00640">
    <property type="entry name" value="Glyco_32"/>
    <property type="match status" value="1"/>
</dbReference>
<evidence type="ECO:0000256" key="3">
    <source>
        <dbReference type="ARBA" id="ARBA00023295"/>
    </source>
</evidence>
<name>A0A087CI15_9BIFI</name>
<dbReference type="Proteomes" id="UP000029050">
    <property type="component" value="Unassembled WGS sequence"/>
</dbReference>
<feature type="transmembrane region" description="Helical" evidence="6">
    <location>
        <begin position="43"/>
        <end position="61"/>
    </location>
</feature>
<dbReference type="InterPro" id="IPR013148">
    <property type="entry name" value="Glyco_hydro_32_N"/>
</dbReference>
<dbReference type="Gene3D" id="2.115.10.20">
    <property type="entry name" value="Glycosyl hydrolase domain, family 43"/>
    <property type="match status" value="1"/>
</dbReference>
<dbReference type="Pfam" id="PF08244">
    <property type="entry name" value="Glyco_hydro_32C"/>
    <property type="match status" value="1"/>
</dbReference>
<comment type="caution">
    <text evidence="9">The sequence shown here is derived from an EMBL/GenBank/DDBJ whole genome shotgun (WGS) entry which is preliminary data.</text>
</comment>
<dbReference type="eggNOG" id="COG1621">
    <property type="taxonomic scope" value="Bacteria"/>
</dbReference>
<feature type="domain" description="Glycosyl hydrolase family 32 C-terminal" evidence="8">
    <location>
        <begin position="432"/>
        <end position="559"/>
    </location>
</feature>
<protein>
    <submittedName>
        <fullName evidence="9">Sucrose-6-phosphate hydrolase</fullName>
        <ecNumber evidence="9">3.2.1.64</ecNumber>
    </submittedName>
</protein>
<dbReference type="Pfam" id="PF00251">
    <property type="entry name" value="Glyco_hydro_32N"/>
    <property type="match status" value="1"/>
</dbReference>
<keyword evidence="6" id="KW-1133">Transmembrane helix</keyword>
<evidence type="ECO:0000256" key="2">
    <source>
        <dbReference type="ARBA" id="ARBA00022801"/>
    </source>
</evidence>
<feature type="transmembrane region" description="Helical" evidence="6">
    <location>
        <begin position="648"/>
        <end position="669"/>
    </location>
</feature>
<dbReference type="EMBL" id="JGZI01000008">
    <property type="protein sequence ID" value="KFI82915.1"/>
    <property type="molecule type" value="Genomic_DNA"/>
</dbReference>
<dbReference type="SUPFAM" id="SSF75005">
    <property type="entry name" value="Arabinanase/levansucrase/invertase"/>
    <property type="match status" value="1"/>
</dbReference>
<dbReference type="EC" id="3.2.1.64" evidence="9"/>
<evidence type="ECO:0000256" key="4">
    <source>
        <dbReference type="RuleBase" id="RU362110"/>
    </source>
</evidence>
<feature type="compositionally biased region" description="Polar residues" evidence="5">
    <location>
        <begin position="606"/>
        <end position="622"/>
    </location>
</feature>
<dbReference type="PANTHER" id="PTHR42800">
    <property type="entry name" value="EXOINULINASE INUD (AFU_ORTHOLOGUE AFUA_5G00480)"/>
    <property type="match status" value="1"/>
</dbReference>
<evidence type="ECO:0000256" key="1">
    <source>
        <dbReference type="ARBA" id="ARBA00009902"/>
    </source>
</evidence>
<keyword evidence="10" id="KW-1185">Reference proteome</keyword>
<dbReference type="InterPro" id="IPR013320">
    <property type="entry name" value="ConA-like_dom_sf"/>
</dbReference>
<reference evidence="9 10" key="1">
    <citation type="submission" date="2014-03" db="EMBL/GenBank/DDBJ databases">
        <title>Genomics of Bifidobacteria.</title>
        <authorList>
            <person name="Ventura M."/>
            <person name="Milani C."/>
            <person name="Lugli G.A."/>
        </authorList>
    </citation>
    <scope>NUCLEOTIDE SEQUENCE [LARGE SCALE GENOMIC DNA]</scope>
    <source>
        <strain evidence="9 10">LMG 21775</strain>
    </source>
</reference>
<feature type="region of interest" description="Disordered" evidence="5">
    <location>
        <begin position="573"/>
        <end position="645"/>
    </location>
</feature>